<sequence length="66" mass="7095">MSTPAAGKAAATITDLREEEVAPFLKRSISQHALSQMMRELNADMLSASPHRRAAAEAALSRIGFL</sequence>
<comment type="caution">
    <text evidence="1">The sequence shown here is derived from an EMBL/GenBank/DDBJ whole genome shotgun (WGS) entry which is preliminary data.</text>
</comment>
<keyword evidence="2" id="KW-1185">Reference proteome</keyword>
<organism evidence="1 2">
    <name type="scientific">Pseudoroseicyclus tamaricis</name>
    <dbReference type="NCBI Taxonomy" id="2705421"/>
    <lineage>
        <taxon>Bacteria</taxon>
        <taxon>Pseudomonadati</taxon>
        <taxon>Pseudomonadota</taxon>
        <taxon>Alphaproteobacteria</taxon>
        <taxon>Rhodobacterales</taxon>
        <taxon>Paracoccaceae</taxon>
        <taxon>Pseudoroseicyclus</taxon>
    </lineage>
</organism>
<dbReference type="EMBL" id="JAAGAB010000003">
    <property type="protein sequence ID" value="NDV01892.1"/>
    <property type="molecule type" value="Genomic_DNA"/>
</dbReference>
<gene>
    <name evidence="1" type="ORF">GZA08_13045</name>
</gene>
<reference evidence="1 2" key="1">
    <citation type="submission" date="2020-02" db="EMBL/GenBank/DDBJ databases">
        <title>Pseudoroseicyclus tamarix, sp. nov., isolated from offshore sediment of a Tamarix chinensis forest.</title>
        <authorList>
            <person name="Gai Y."/>
        </authorList>
    </citation>
    <scope>NUCLEOTIDE SEQUENCE [LARGE SCALE GENOMIC DNA]</scope>
    <source>
        <strain evidence="1 2">CLL3-39</strain>
    </source>
</reference>
<evidence type="ECO:0000313" key="2">
    <source>
        <dbReference type="Proteomes" id="UP000474757"/>
    </source>
</evidence>
<dbReference type="Proteomes" id="UP000474757">
    <property type="component" value="Unassembled WGS sequence"/>
</dbReference>
<protein>
    <submittedName>
        <fullName evidence="1">Uncharacterized protein</fullName>
    </submittedName>
</protein>
<name>A0A6B2K270_9RHOB</name>
<dbReference type="RefSeq" id="WP_163894344.1">
    <property type="nucleotide sequence ID" value="NZ_JAAFYS010000003.1"/>
</dbReference>
<accession>A0A6B2K270</accession>
<dbReference type="AlphaFoldDB" id="A0A6B2K270"/>
<proteinExistence type="predicted"/>
<evidence type="ECO:0000313" key="1">
    <source>
        <dbReference type="EMBL" id="NDV01892.1"/>
    </source>
</evidence>